<dbReference type="PhylomeDB" id="Q88LJ6"/>
<feature type="domain" description="HTH cro/C1-type" evidence="1">
    <location>
        <begin position="20"/>
        <end position="72"/>
    </location>
</feature>
<evidence type="ECO:0000313" key="2">
    <source>
        <dbReference type="EMBL" id="AAN67552.1"/>
    </source>
</evidence>
<dbReference type="Gene3D" id="1.10.260.40">
    <property type="entry name" value="lambda repressor-like DNA-binding domains"/>
    <property type="match status" value="1"/>
</dbReference>
<dbReference type="OrthoDB" id="6902119at2"/>
<accession>Q88LJ6</accession>
<name>Q88LJ6_PSEPK</name>
<dbReference type="EMBL" id="AE015451">
    <property type="protein sequence ID" value="AAN67552.1"/>
    <property type="molecule type" value="Genomic_DNA"/>
</dbReference>
<dbReference type="eggNOG" id="COG1813">
    <property type="taxonomic scope" value="Bacteria"/>
</dbReference>
<reference evidence="2 3" key="2">
    <citation type="journal article" date="2016" name="Environ. Microbiol.">
        <title>The revisited genome of Pseudomonas putida KT2440 enlightens its value as a robust metabolic chassis.</title>
        <authorList>
            <person name="Belda E."/>
            <person name="van Heck R.G."/>
            <person name="Lopez-Sanchez M.J."/>
            <person name="Cruveiller S."/>
            <person name="Barbe V."/>
            <person name="Fraser C."/>
            <person name="Klenk H.P."/>
            <person name="Petersen J."/>
            <person name="Morgat A."/>
            <person name="Nikel P.I."/>
            <person name="Vallenet D."/>
            <person name="Rouy Z."/>
            <person name="Sekowska A."/>
            <person name="Martins Dos Santos V.A."/>
            <person name="de Lorenzo V."/>
            <person name="Danchin A."/>
            <person name="Medigue C."/>
        </authorList>
    </citation>
    <scope>NUCLEOTIDE SEQUENCE [LARGE SCALE GENOMIC DNA]</scope>
    <source>
        <strain evidence="3">ATCC 47054 / DSM 6125 / CFBP 8728 / NCIMB 11950 / KT2440</strain>
    </source>
</reference>
<sequence length="102" mass="11480">MLPFGRVRVMNYKIAFGRVFRQLRVQRGLTQEAFDPAASVRYIRNLEKGEYSPSLATVRGLCDVLAVSPVTLIALVEAEFINGDPALLIKLAEDELRKRDSE</sequence>
<evidence type="ECO:0000259" key="1">
    <source>
        <dbReference type="PROSITE" id="PS50943"/>
    </source>
</evidence>
<reference evidence="2 3" key="1">
    <citation type="journal article" date="2002" name="Environ. Microbiol.">
        <title>Complete genome sequence and comparative analysis of the metabolically versatile Pseudomonas putida KT2440.</title>
        <authorList>
            <person name="Nelson K.E."/>
            <person name="Weinel C."/>
            <person name="Paulsen I.T."/>
            <person name="Dodson R.J."/>
            <person name="Hilbert H."/>
            <person name="Martins dos Santos V.A."/>
            <person name="Fouts D.E."/>
            <person name="Gill S.R."/>
            <person name="Pop M."/>
            <person name="Holmes M."/>
            <person name="Brinkac L."/>
            <person name="Beanan M."/>
            <person name="DeBoy R.T."/>
            <person name="Daugherty S."/>
            <person name="Kolonay J."/>
            <person name="Madupu R."/>
            <person name="Nelson W."/>
            <person name="White O."/>
            <person name="Peterson J."/>
            <person name="Khouri H."/>
            <person name="Hance I."/>
            <person name="Chris Lee P."/>
            <person name="Holtzapple E."/>
            <person name="Scanlan D."/>
            <person name="Tran K."/>
            <person name="Moazzez A."/>
            <person name="Utterback T."/>
            <person name="Rizzo M."/>
            <person name="Lee K."/>
            <person name="Kosack D."/>
            <person name="Moestl D."/>
            <person name="Wedler H."/>
            <person name="Lauber J."/>
            <person name="Stjepandic D."/>
            <person name="Hoheisel J."/>
            <person name="Straetz M."/>
            <person name="Heim S."/>
            <person name="Kiewitz C."/>
            <person name="Eisen J.A."/>
            <person name="Timmis K.N."/>
            <person name="Dusterhoft A."/>
            <person name="Tummler B."/>
            <person name="Fraser C.M."/>
        </authorList>
    </citation>
    <scope>NUCLEOTIDE SEQUENCE [LARGE SCALE GENOMIC DNA]</scope>
    <source>
        <strain evidence="3">ATCC 47054 / DSM 6125 / CFBP 8728 / NCIMB 11950 / KT2440</strain>
    </source>
</reference>
<dbReference type="InterPro" id="IPR001387">
    <property type="entry name" value="Cro/C1-type_HTH"/>
</dbReference>
<evidence type="ECO:0000313" key="3">
    <source>
        <dbReference type="Proteomes" id="UP000000556"/>
    </source>
</evidence>
<protein>
    <submittedName>
        <fullName evidence="2">Transcriptional regulator, Cro/CI family</fullName>
    </submittedName>
</protein>
<dbReference type="SUPFAM" id="SSF47413">
    <property type="entry name" value="lambda repressor-like DNA-binding domains"/>
    <property type="match status" value="1"/>
</dbReference>
<dbReference type="PaxDb" id="160488-PP_1935"/>
<dbReference type="CDD" id="cd00093">
    <property type="entry name" value="HTH_XRE"/>
    <property type="match status" value="1"/>
</dbReference>
<proteinExistence type="predicted"/>
<keyword evidence="3" id="KW-1185">Reference proteome</keyword>
<dbReference type="STRING" id="160488.PP_1935"/>
<gene>
    <name evidence="2" type="ordered locus">PP_1935</name>
</gene>
<dbReference type="HOGENOM" id="CLU_066192_35_2_6"/>
<dbReference type="PATRIC" id="fig|160488.4.peg.2045"/>
<dbReference type="BioCyc" id="PPUT160488:G1G01-2051-MONOMER"/>
<dbReference type="Proteomes" id="UP000000556">
    <property type="component" value="Chromosome"/>
</dbReference>
<dbReference type="GO" id="GO:0003677">
    <property type="term" value="F:DNA binding"/>
    <property type="evidence" value="ECO:0007669"/>
    <property type="project" value="InterPro"/>
</dbReference>
<dbReference type="SMART" id="SM00530">
    <property type="entry name" value="HTH_XRE"/>
    <property type="match status" value="1"/>
</dbReference>
<dbReference type="InterPro" id="IPR010982">
    <property type="entry name" value="Lambda_DNA-bd_dom_sf"/>
</dbReference>
<organism evidence="2 3">
    <name type="scientific">Pseudomonas putida (strain ATCC 47054 / DSM 6125 / CFBP 8728 / NCIMB 11950 / KT2440)</name>
    <dbReference type="NCBI Taxonomy" id="160488"/>
    <lineage>
        <taxon>Bacteria</taxon>
        <taxon>Pseudomonadati</taxon>
        <taxon>Pseudomonadota</taxon>
        <taxon>Gammaproteobacteria</taxon>
        <taxon>Pseudomonadales</taxon>
        <taxon>Pseudomonadaceae</taxon>
        <taxon>Pseudomonas</taxon>
    </lineage>
</organism>
<dbReference type="PROSITE" id="PS50943">
    <property type="entry name" value="HTH_CROC1"/>
    <property type="match status" value="1"/>
</dbReference>
<dbReference type="AlphaFoldDB" id="Q88LJ6"/>
<dbReference type="Pfam" id="PF13560">
    <property type="entry name" value="HTH_31"/>
    <property type="match status" value="1"/>
</dbReference>
<dbReference type="KEGG" id="ppu:PP_1935"/>